<dbReference type="RefSeq" id="WP_195872833.1">
    <property type="nucleotide sequence ID" value="NZ_JADOET010000028.1"/>
</dbReference>
<name>A0ABS0EMB3_9FLAO</name>
<dbReference type="EMBL" id="JADOET010000028">
    <property type="protein sequence ID" value="MBF8151583.1"/>
    <property type="molecule type" value="Genomic_DNA"/>
</dbReference>
<proteinExistence type="predicted"/>
<gene>
    <name evidence="1" type="ORF">ITJ86_16905</name>
</gene>
<protein>
    <submittedName>
        <fullName evidence="1">Uncharacterized protein</fullName>
    </submittedName>
</protein>
<reference evidence="1 2" key="1">
    <citation type="submission" date="2020-11" db="EMBL/GenBank/DDBJ databases">
        <title>Winogradskyella marina sp. nov., isolated from marine sediment.</title>
        <authorList>
            <person name="Bo J."/>
            <person name="Wang S."/>
            <person name="Song X."/>
            <person name="Du Z."/>
        </authorList>
    </citation>
    <scope>NUCLEOTIDE SEQUENCE [LARGE SCALE GENOMIC DNA]</scope>
    <source>
        <strain evidence="1 2">F6397</strain>
    </source>
</reference>
<organism evidence="1 2">
    <name type="scientific">Winogradskyella marina</name>
    <dbReference type="NCBI Taxonomy" id="2785530"/>
    <lineage>
        <taxon>Bacteria</taxon>
        <taxon>Pseudomonadati</taxon>
        <taxon>Bacteroidota</taxon>
        <taxon>Flavobacteriia</taxon>
        <taxon>Flavobacteriales</taxon>
        <taxon>Flavobacteriaceae</taxon>
        <taxon>Winogradskyella</taxon>
    </lineage>
</organism>
<keyword evidence="2" id="KW-1185">Reference proteome</keyword>
<evidence type="ECO:0000313" key="1">
    <source>
        <dbReference type="EMBL" id="MBF8151583.1"/>
    </source>
</evidence>
<comment type="caution">
    <text evidence="1">The sequence shown here is derived from an EMBL/GenBank/DDBJ whole genome shotgun (WGS) entry which is preliminary data.</text>
</comment>
<sequence length="208" mass="24701">MTKIENIEKILKTVEIHERIVRKSTEIDNATKPYFLELSKFTKECLTNESKVSKLNSSQIKSLENELLIYWNETISLETEKFWTEIVTEKLDVQRKEPLKFALDKNRFRNVEQGIGARKYWNEIKTIESVKDKFSITDILKIDQIIAEDENKRIGILKKCLAKRVIPKSQYLKFGECMAYFTNCGLFNKYMTEKEVDELHEIWRNFKS</sequence>
<accession>A0ABS0EMB3</accession>
<dbReference type="Proteomes" id="UP000611215">
    <property type="component" value="Unassembled WGS sequence"/>
</dbReference>
<evidence type="ECO:0000313" key="2">
    <source>
        <dbReference type="Proteomes" id="UP000611215"/>
    </source>
</evidence>